<dbReference type="InterPro" id="IPR007849">
    <property type="entry name" value="ATP10"/>
</dbReference>
<evidence type="ECO:0000313" key="3">
    <source>
        <dbReference type="Proteomes" id="UP000318582"/>
    </source>
</evidence>
<evidence type="ECO:0008006" key="4">
    <source>
        <dbReference type="Google" id="ProtNLM"/>
    </source>
</evidence>
<gene>
    <name evidence="2" type="ORF">PhCBS80983_g01285</name>
</gene>
<dbReference type="GO" id="GO:0005743">
    <property type="term" value="C:mitochondrial inner membrane"/>
    <property type="evidence" value="ECO:0007669"/>
    <property type="project" value="TreeGrafter"/>
</dbReference>
<accession>A0A507EBE1</accession>
<keyword evidence="3" id="KW-1185">Reference proteome</keyword>
<proteinExistence type="predicted"/>
<dbReference type="Pfam" id="PF05176">
    <property type="entry name" value="ATP-synt_10"/>
    <property type="match status" value="1"/>
</dbReference>
<comment type="caution">
    <text evidence="2">The sequence shown here is derived from an EMBL/GenBank/DDBJ whole genome shotgun (WGS) entry which is preliminary data.</text>
</comment>
<name>A0A507EBE1_9FUNG</name>
<dbReference type="STRING" id="109895.A0A507EBE1"/>
<dbReference type="Proteomes" id="UP000318582">
    <property type="component" value="Unassembled WGS sequence"/>
</dbReference>
<feature type="compositionally biased region" description="Basic and acidic residues" evidence="1">
    <location>
        <begin position="75"/>
        <end position="90"/>
    </location>
</feature>
<evidence type="ECO:0000313" key="2">
    <source>
        <dbReference type="EMBL" id="TPX61162.1"/>
    </source>
</evidence>
<dbReference type="EMBL" id="QEAQ01000009">
    <property type="protein sequence ID" value="TPX61162.1"/>
    <property type="molecule type" value="Genomic_DNA"/>
</dbReference>
<dbReference type="PANTHER" id="PTHR28106">
    <property type="entry name" value="MITOCHONDRIAL ATPASE COMPLEX SUBUNIT ATP10"/>
    <property type="match status" value="1"/>
</dbReference>
<dbReference type="AlphaFoldDB" id="A0A507EBE1"/>
<protein>
    <recommendedName>
        <fullName evidence="4">Thioredoxin domain-containing protein</fullName>
    </recommendedName>
</protein>
<feature type="region of interest" description="Disordered" evidence="1">
    <location>
        <begin position="23"/>
        <end position="115"/>
    </location>
</feature>
<dbReference type="GO" id="GO:0033615">
    <property type="term" value="P:mitochondrial proton-transporting ATP synthase complex assembly"/>
    <property type="evidence" value="ECO:0007669"/>
    <property type="project" value="TreeGrafter"/>
</dbReference>
<feature type="compositionally biased region" description="Pro residues" evidence="1">
    <location>
        <begin position="28"/>
        <end position="40"/>
    </location>
</feature>
<dbReference type="PANTHER" id="PTHR28106:SF1">
    <property type="entry name" value="MITOCHONDRIAL ATPASE COMPLEX SUBUNIT ATP10"/>
    <property type="match status" value="1"/>
</dbReference>
<organism evidence="2 3">
    <name type="scientific">Powellomyces hirtus</name>
    <dbReference type="NCBI Taxonomy" id="109895"/>
    <lineage>
        <taxon>Eukaryota</taxon>
        <taxon>Fungi</taxon>
        <taxon>Fungi incertae sedis</taxon>
        <taxon>Chytridiomycota</taxon>
        <taxon>Chytridiomycota incertae sedis</taxon>
        <taxon>Chytridiomycetes</taxon>
        <taxon>Spizellomycetales</taxon>
        <taxon>Powellomycetaceae</taxon>
        <taxon>Powellomyces</taxon>
    </lineage>
</organism>
<sequence length="379" mass="42176">MISPTAVRSRTWVCSARALAGQCRGFAAPPPPKIPLPAMPPKSKEEADADNATRPTPPPPAPASAGLLKSFAAKLRREVEEMEATRKAKEAASAGPLDTTIPAAAAEDKKKPGFLSDLDDKLQEQRKQLEEAQRIKRELGQSSRVTPKLQKRMDKYLDLDANLKEREDLLKQAFRDGYWDDYKEAARKGDKLWEAPKRIRKAQGSPMIPNPTTKSLTGQTTDVLSLVRGKKATLVTFMFSAFGEAHVNTYTEPFMDAFKEAGDVQLVQLNVEENWLKAPILRLLTPFVRRRVPKERQANYLLHYKSIQDARRAAGMTNTVLGWANLVDAEGRVRWQAHGPAKDHEIESMIRLTRQLAGHVDPAKPVVNIGDTGVLPRPL</sequence>
<reference evidence="2 3" key="1">
    <citation type="journal article" date="2019" name="Sci. Rep.">
        <title>Comparative genomics of chytrid fungi reveal insights into the obligate biotrophic and pathogenic lifestyle of Synchytrium endobioticum.</title>
        <authorList>
            <person name="van de Vossenberg B.T.L.H."/>
            <person name="Warris S."/>
            <person name="Nguyen H.D.T."/>
            <person name="van Gent-Pelzer M.P.E."/>
            <person name="Joly D.L."/>
            <person name="van de Geest H.C."/>
            <person name="Bonants P.J.M."/>
            <person name="Smith D.S."/>
            <person name="Levesque C.A."/>
            <person name="van der Lee T.A.J."/>
        </authorList>
    </citation>
    <scope>NUCLEOTIDE SEQUENCE [LARGE SCALE GENOMIC DNA]</scope>
    <source>
        <strain evidence="2 3">CBS 809.83</strain>
    </source>
</reference>
<evidence type="ECO:0000256" key="1">
    <source>
        <dbReference type="SAM" id="MobiDB-lite"/>
    </source>
</evidence>